<proteinExistence type="predicted"/>
<protein>
    <submittedName>
        <fullName evidence="1">Uncharacterized protein</fullName>
    </submittedName>
</protein>
<organism evidence="1">
    <name type="scientific">Manihot esculenta</name>
    <name type="common">Cassava</name>
    <name type="synonym">Jatropha manihot</name>
    <dbReference type="NCBI Taxonomy" id="3983"/>
    <lineage>
        <taxon>Eukaryota</taxon>
        <taxon>Viridiplantae</taxon>
        <taxon>Streptophyta</taxon>
        <taxon>Embryophyta</taxon>
        <taxon>Tracheophyta</taxon>
        <taxon>Spermatophyta</taxon>
        <taxon>Magnoliopsida</taxon>
        <taxon>eudicotyledons</taxon>
        <taxon>Gunneridae</taxon>
        <taxon>Pentapetalae</taxon>
        <taxon>rosids</taxon>
        <taxon>fabids</taxon>
        <taxon>Malpighiales</taxon>
        <taxon>Euphorbiaceae</taxon>
        <taxon>Crotonoideae</taxon>
        <taxon>Manihoteae</taxon>
        <taxon>Manihot</taxon>
    </lineage>
</organism>
<name>A0A2C9WGH4_MANES</name>
<gene>
    <name evidence="1" type="ORF">MANES_01G005300</name>
</gene>
<dbReference type="AlphaFoldDB" id="A0A2C9WGH4"/>
<reference evidence="1" key="1">
    <citation type="submission" date="2016-02" db="EMBL/GenBank/DDBJ databases">
        <title>WGS assembly of Manihot esculenta.</title>
        <authorList>
            <person name="Bredeson J.V."/>
            <person name="Prochnik S.E."/>
            <person name="Lyons J.B."/>
            <person name="Schmutz J."/>
            <person name="Grimwood J."/>
            <person name="Vrebalov J."/>
            <person name="Bart R.S."/>
            <person name="Amuge T."/>
            <person name="Ferguson M.E."/>
            <person name="Green R."/>
            <person name="Putnam N."/>
            <person name="Stites J."/>
            <person name="Rounsley S."/>
            <person name="Rokhsar D.S."/>
        </authorList>
    </citation>
    <scope>NUCLEOTIDE SEQUENCE [LARGE SCALE GENOMIC DNA]</scope>
    <source>
        <tissue evidence="1">Leaf</tissue>
    </source>
</reference>
<dbReference type="EMBL" id="CM004387">
    <property type="protein sequence ID" value="OAY59114.1"/>
    <property type="molecule type" value="Genomic_DNA"/>
</dbReference>
<sequence>MFYTFPISKSSLCGSNSKACMCIATSKLKLTKISVEFPLKRLRSLRGM</sequence>
<accession>A0A2C9WGH4</accession>
<evidence type="ECO:0000313" key="1">
    <source>
        <dbReference type="EMBL" id="OAY59114.1"/>
    </source>
</evidence>